<dbReference type="Pfam" id="PF00071">
    <property type="entry name" value="Ras"/>
    <property type="match status" value="1"/>
</dbReference>
<evidence type="ECO:0000256" key="1">
    <source>
        <dbReference type="ARBA" id="ARBA00022741"/>
    </source>
</evidence>
<dbReference type="SMART" id="SM00175">
    <property type="entry name" value="RAB"/>
    <property type="match status" value="1"/>
</dbReference>
<keyword evidence="1" id="KW-0547">Nucleotide-binding</keyword>
<dbReference type="Gene3D" id="3.40.50.300">
    <property type="entry name" value="P-loop containing nucleotide triphosphate hydrolases"/>
    <property type="match status" value="1"/>
</dbReference>
<evidence type="ECO:0000313" key="4">
    <source>
        <dbReference type="EMBL" id="NDV36943.1"/>
    </source>
</evidence>
<dbReference type="GO" id="GO:0003924">
    <property type="term" value="F:GTPase activity"/>
    <property type="evidence" value="ECO:0007669"/>
    <property type="project" value="InterPro"/>
</dbReference>
<name>A0A6B2LIU0_9EUKA</name>
<dbReference type="PANTHER" id="PTHR47977">
    <property type="entry name" value="RAS-RELATED PROTEIN RAB"/>
    <property type="match status" value="1"/>
</dbReference>
<dbReference type="PRINTS" id="PR00449">
    <property type="entry name" value="RASTRNSFRMNG"/>
</dbReference>
<evidence type="ECO:0000256" key="3">
    <source>
        <dbReference type="ARBA" id="ARBA00023288"/>
    </source>
</evidence>
<dbReference type="SMART" id="SM00176">
    <property type="entry name" value="RAN"/>
    <property type="match status" value="1"/>
</dbReference>
<keyword evidence="3" id="KW-0449">Lipoprotein</keyword>
<dbReference type="AlphaFoldDB" id="A0A6B2LIU0"/>
<dbReference type="PROSITE" id="PS51419">
    <property type="entry name" value="RAB"/>
    <property type="match status" value="1"/>
</dbReference>
<evidence type="ECO:0000256" key="2">
    <source>
        <dbReference type="ARBA" id="ARBA00023134"/>
    </source>
</evidence>
<dbReference type="SMART" id="SM00174">
    <property type="entry name" value="RHO"/>
    <property type="match status" value="1"/>
</dbReference>
<dbReference type="InterPro" id="IPR050227">
    <property type="entry name" value="Rab"/>
</dbReference>
<dbReference type="SUPFAM" id="SSF52540">
    <property type="entry name" value="P-loop containing nucleoside triphosphate hydrolases"/>
    <property type="match status" value="1"/>
</dbReference>
<dbReference type="GO" id="GO:0005525">
    <property type="term" value="F:GTP binding"/>
    <property type="evidence" value="ECO:0007669"/>
    <property type="project" value="UniProtKB-KW"/>
</dbReference>
<dbReference type="PROSITE" id="PS51420">
    <property type="entry name" value="RHO"/>
    <property type="match status" value="1"/>
</dbReference>
<dbReference type="InterPro" id="IPR005225">
    <property type="entry name" value="Small_GTP-bd"/>
</dbReference>
<dbReference type="SMART" id="SM00173">
    <property type="entry name" value="RAS"/>
    <property type="match status" value="1"/>
</dbReference>
<dbReference type="InterPro" id="IPR027417">
    <property type="entry name" value="P-loop_NTPase"/>
</dbReference>
<proteinExistence type="predicted"/>
<dbReference type="PROSITE" id="PS51421">
    <property type="entry name" value="RAS"/>
    <property type="match status" value="1"/>
</dbReference>
<dbReference type="InterPro" id="IPR001806">
    <property type="entry name" value="Small_GTPase"/>
</dbReference>
<dbReference type="FunFam" id="3.40.50.300:FF:001329">
    <property type="entry name" value="Small GTP-binding protein, putative"/>
    <property type="match status" value="1"/>
</dbReference>
<accession>A0A6B2LIU0</accession>
<dbReference type="EMBL" id="GIBP01007974">
    <property type="protein sequence ID" value="NDV36943.1"/>
    <property type="molecule type" value="Transcribed_RNA"/>
</dbReference>
<dbReference type="NCBIfam" id="TIGR00231">
    <property type="entry name" value="small_GTP"/>
    <property type="match status" value="1"/>
</dbReference>
<organism evidence="4">
    <name type="scientific">Arcella intermedia</name>
    <dbReference type="NCBI Taxonomy" id="1963864"/>
    <lineage>
        <taxon>Eukaryota</taxon>
        <taxon>Amoebozoa</taxon>
        <taxon>Tubulinea</taxon>
        <taxon>Elardia</taxon>
        <taxon>Arcellinida</taxon>
        <taxon>Sphaerothecina</taxon>
        <taxon>Arcellidae</taxon>
        <taxon>Arcella</taxon>
    </lineage>
</organism>
<keyword evidence="2" id="KW-0342">GTP-binding</keyword>
<reference evidence="4" key="1">
    <citation type="journal article" date="2020" name="J. Eukaryot. Microbiol.">
        <title>De novo Sequencing, Assembly and Annotation of the Transcriptome for the Free-Living Testate Amoeba Arcella intermedia.</title>
        <authorList>
            <person name="Ribeiro G.M."/>
            <person name="Porfirio-Sousa A.L."/>
            <person name="Maurer-Alcala X.X."/>
            <person name="Katz L.A."/>
            <person name="Lahr D.J.G."/>
        </authorList>
    </citation>
    <scope>NUCLEOTIDE SEQUENCE</scope>
</reference>
<protein>
    <submittedName>
        <fullName evidence="4">Uncharacterized protein</fullName>
    </submittedName>
</protein>
<dbReference type="CDD" id="cd00154">
    <property type="entry name" value="Rab"/>
    <property type="match status" value="1"/>
</dbReference>
<sequence>MKCIMVGDSGTGKTSFIKRVFHHKFEESYMSTIGVDFERKTFSRSKDGTPIEFDLQIWDTAGRERFRTITRAYYRGTHAFFILYDVTQPDSFERVPEYIQEIHTSATNTHYSCFLFGNKIDLKEKRAISTEKGQALATSLNLPFFEVSIKEDTNISQAFESILDTLAGYVPEEATPDQTEPSPSLLGSIWSWFSSLVA</sequence>